<evidence type="ECO:0000259" key="2">
    <source>
        <dbReference type="PROSITE" id="PS50110"/>
    </source>
</evidence>
<keyword evidence="1" id="KW-0597">Phosphoprotein</keyword>
<dbReference type="Pfam" id="PF04397">
    <property type="entry name" value="LytTR"/>
    <property type="match status" value="1"/>
</dbReference>
<gene>
    <name evidence="4" type="ORF">JL102_21395</name>
</gene>
<comment type="caution">
    <text evidence="4">The sequence shown here is derived from an EMBL/GenBank/DDBJ whole genome shotgun (WGS) entry which is preliminary data.</text>
</comment>
<feature type="domain" description="HTH LytTR-type" evidence="3">
    <location>
        <begin position="132"/>
        <end position="201"/>
    </location>
</feature>
<dbReference type="Pfam" id="PF00072">
    <property type="entry name" value="Response_reg"/>
    <property type="match status" value="1"/>
</dbReference>
<dbReference type="EMBL" id="JAESIY010000015">
    <property type="protein sequence ID" value="MBL3658720.1"/>
    <property type="molecule type" value="Genomic_DNA"/>
</dbReference>
<reference evidence="4" key="1">
    <citation type="submission" date="2021-01" db="EMBL/GenBank/DDBJ databases">
        <title>Fulvivirga kasyanovii gen. nov., sp nov., a novel member of the phylum Bacteroidetes isolated from seawater in a mussel farm.</title>
        <authorList>
            <person name="Zhao L.-H."/>
            <person name="Wang Z.-J."/>
        </authorList>
    </citation>
    <scope>NUCLEOTIDE SEQUENCE</scope>
    <source>
        <strain evidence="4">2943</strain>
    </source>
</reference>
<evidence type="ECO:0000256" key="1">
    <source>
        <dbReference type="PROSITE-ProRule" id="PRU00169"/>
    </source>
</evidence>
<feature type="domain" description="Response regulatory" evidence="2">
    <location>
        <begin position="3"/>
        <end position="114"/>
    </location>
</feature>
<dbReference type="RefSeq" id="WP_202246511.1">
    <property type="nucleotide sequence ID" value="NZ_JAESIY010000015.1"/>
</dbReference>
<evidence type="ECO:0000313" key="5">
    <source>
        <dbReference type="Proteomes" id="UP000659388"/>
    </source>
</evidence>
<dbReference type="PROSITE" id="PS50930">
    <property type="entry name" value="HTH_LYTTR"/>
    <property type="match status" value="1"/>
</dbReference>
<name>A0A937K2T9_9BACT</name>
<accession>A0A937K2T9</accession>
<evidence type="ECO:0000313" key="4">
    <source>
        <dbReference type="EMBL" id="MBL3658720.1"/>
    </source>
</evidence>
<dbReference type="GO" id="GO:0000156">
    <property type="term" value="F:phosphorelay response regulator activity"/>
    <property type="evidence" value="ECO:0007669"/>
    <property type="project" value="InterPro"/>
</dbReference>
<dbReference type="AlphaFoldDB" id="A0A937K2T9"/>
<organism evidence="4 5">
    <name type="scientific">Fulvivirga sediminis</name>
    <dbReference type="NCBI Taxonomy" id="2803949"/>
    <lineage>
        <taxon>Bacteria</taxon>
        <taxon>Pseudomonadati</taxon>
        <taxon>Bacteroidota</taxon>
        <taxon>Cytophagia</taxon>
        <taxon>Cytophagales</taxon>
        <taxon>Fulvivirgaceae</taxon>
        <taxon>Fulvivirga</taxon>
    </lineage>
</organism>
<dbReference type="Gene3D" id="2.40.50.1020">
    <property type="entry name" value="LytTr DNA-binding domain"/>
    <property type="match status" value="1"/>
</dbReference>
<dbReference type="InterPro" id="IPR011006">
    <property type="entry name" value="CheY-like_superfamily"/>
</dbReference>
<feature type="modified residue" description="4-aspartylphosphate" evidence="1">
    <location>
        <position position="54"/>
    </location>
</feature>
<sequence>MDKYLIIDDEPVAHEIIKSYCDKLPYLSLAAQCYDAFEALEYLKKYSVDLIFLDLNMPQLKGFDFLRSLAKPPKIVVTTAYQEYAVEGYELDVIDYLLKPFSFERFLKAVNKALQTDTPLTGNDSPMTDHIFLYEDKKHIQVKLNEILFIEASGNYCKVILENSQLLTRTKISEILQKLPDSRFIQVHKSFIISKEKVDSITGNIITIDDHIIPIGKLFKPQIEIFLKR</sequence>
<dbReference type="SMART" id="SM00448">
    <property type="entry name" value="REC"/>
    <property type="match status" value="1"/>
</dbReference>
<dbReference type="GO" id="GO:0003677">
    <property type="term" value="F:DNA binding"/>
    <property type="evidence" value="ECO:0007669"/>
    <property type="project" value="InterPro"/>
</dbReference>
<proteinExistence type="predicted"/>
<dbReference type="Gene3D" id="3.40.50.2300">
    <property type="match status" value="1"/>
</dbReference>
<dbReference type="PANTHER" id="PTHR37299">
    <property type="entry name" value="TRANSCRIPTIONAL REGULATOR-RELATED"/>
    <property type="match status" value="1"/>
</dbReference>
<dbReference type="SUPFAM" id="SSF52172">
    <property type="entry name" value="CheY-like"/>
    <property type="match status" value="1"/>
</dbReference>
<dbReference type="PANTHER" id="PTHR37299:SF1">
    <property type="entry name" value="STAGE 0 SPORULATION PROTEIN A HOMOLOG"/>
    <property type="match status" value="1"/>
</dbReference>
<dbReference type="Proteomes" id="UP000659388">
    <property type="component" value="Unassembled WGS sequence"/>
</dbReference>
<dbReference type="InterPro" id="IPR007492">
    <property type="entry name" value="LytTR_DNA-bd_dom"/>
</dbReference>
<keyword evidence="5" id="KW-1185">Reference proteome</keyword>
<evidence type="ECO:0000259" key="3">
    <source>
        <dbReference type="PROSITE" id="PS50930"/>
    </source>
</evidence>
<dbReference type="SMART" id="SM00850">
    <property type="entry name" value="LytTR"/>
    <property type="match status" value="1"/>
</dbReference>
<dbReference type="InterPro" id="IPR001789">
    <property type="entry name" value="Sig_transdc_resp-reg_receiver"/>
</dbReference>
<dbReference type="PROSITE" id="PS50110">
    <property type="entry name" value="RESPONSE_REGULATORY"/>
    <property type="match status" value="1"/>
</dbReference>
<dbReference type="InterPro" id="IPR046947">
    <property type="entry name" value="LytR-like"/>
</dbReference>
<protein>
    <submittedName>
        <fullName evidence="4">Response regulator transcription factor</fullName>
    </submittedName>
</protein>